<feature type="transmembrane region" description="Helical" evidence="1">
    <location>
        <begin position="427"/>
        <end position="446"/>
    </location>
</feature>
<feature type="transmembrane region" description="Helical" evidence="1">
    <location>
        <begin position="310"/>
        <end position="332"/>
    </location>
</feature>
<dbReference type="PANTHER" id="PTHR11161">
    <property type="entry name" value="O-ACYLTRANSFERASE"/>
    <property type="match status" value="1"/>
</dbReference>
<keyword evidence="1" id="KW-1133">Transmembrane helix</keyword>
<keyword evidence="1" id="KW-0472">Membrane</keyword>
<dbReference type="PANTHER" id="PTHR11161:SF0">
    <property type="entry name" value="O-ACYLTRANSFERASE LIKE PROTEIN"/>
    <property type="match status" value="1"/>
</dbReference>
<sequence length="550" mass="61751">MFRPCFVVVSVSLLCECESCNQFLCIFVLWTAFILFGTAYDIYRTVVAAEDKLTKYNAFTGFVHEAVQSVSLRRAFKKLMEMPNWGDYSNKLGFIHGVRVFSATWVVLGHSHMLRDLHASSNTIRLMRRVQKDILLTVHLNSFMAVETFLAITAFISGFLGRDVSPVLLYIMPLVRRYIRLMVPMAALLGFVYLIPAIVDGPPLHDYWPLLMKPCDKNWWKTFTMSQNYMDDYKDLCMPHYWYISMEYQIAIHSTIVMVAIFPRWPKVALWLTGASVAAACLTAGIQVYVKNYTQFNIVFTADVQSIINIYIKAYTHAASLFVGMTFGCLAVRQNQLSRLIQGAAWALAATASLAALLGVRTWFDGRQPERLESAFYAGLHRASWSLGASWVMLSFSVYLVHVTLMGCNAILSRENISQQPFLQAQAYLSQAIMSYVVGSIVYIFIECPVACLDNALLTKIIPKKSIMSDNSKIKDENQELKAIQVSSGDAAGKTWDVALPMHECMNGFPDVTKNAINGRNLNGYVNSACESEFSEKDTAPGATVITVNF</sequence>
<dbReference type="AlphaFoldDB" id="A0AAQ4DPA0"/>
<evidence type="ECO:0000259" key="3">
    <source>
        <dbReference type="Pfam" id="PF01757"/>
    </source>
</evidence>
<feature type="transmembrane region" description="Helical" evidence="1">
    <location>
        <begin position="27"/>
        <end position="43"/>
    </location>
</feature>
<feature type="transmembrane region" description="Helical" evidence="1">
    <location>
        <begin position="134"/>
        <end position="160"/>
    </location>
</feature>
<feature type="signal peptide" evidence="2">
    <location>
        <begin position="1"/>
        <end position="19"/>
    </location>
</feature>
<evidence type="ECO:0000256" key="2">
    <source>
        <dbReference type="SAM" id="SignalP"/>
    </source>
</evidence>
<feature type="transmembrane region" description="Helical" evidence="1">
    <location>
        <begin position="269"/>
        <end position="290"/>
    </location>
</feature>
<evidence type="ECO:0000256" key="1">
    <source>
        <dbReference type="SAM" id="Phobius"/>
    </source>
</evidence>
<dbReference type="InterPro" id="IPR052728">
    <property type="entry name" value="O2_lipid_transport_reg"/>
</dbReference>
<feature type="chain" id="PRO_5042899837" description="Acyltransferase 3 domain-containing protein" evidence="2">
    <location>
        <begin position="20"/>
        <end position="550"/>
    </location>
</feature>
<dbReference type="Proteomes" id="UP001321473">
    <property type="component" value="Unassembled WGS sequence"/>
</dbReference>
<name>A0AAQ4DPA0_AMBAM</name>
<dbReference type="Pfam" id="PF01757">
    <property type="entry name" value="Acyl_transf_3"/>
    <property type="match status" value="1"/>
</dbReference>
<feature type="transmembrane region" description="Helical" evidence="1">
    <location>
        <begin position="240"/>
        <end position="262"/>
    </location>
</feature>
<accession>A0AAQ4DPA0</accession>
<dbReference type="EMBL" id="JARKHS020028409">
    <property type="protein sequence ID" value="KAK8764290.1"/>
    <property type="molecule type" value="Genomic_DNA"/>
</dbReference>
<feature type="transmembrane region" description="Helical" evidence="1">
    <location>
        <begin position="92"/>
        <end position="114"/>
    </location>
</feature>
<dbReference type="GO" id="GO:0016747">
    <property type="term" value="F:acyltransferase activity, transferring groups other than amino-acyl groups"/>
    <property type="evidence" value="ECO:0007669"/>
    <property type="project" value="InterPro"/>
</dbReference>
<evidence type="ECO:0000313" key="4">
    <source>
        <dbReference type="EMBL" id="KAK8764290.1"/>
    </source>
</evidence>
<proteinExistence type="predicted"/>
<keyword evidence="1" id="KW-0812">Transmembrane</keyword>
<dbReference type="InterPro" id="IPR002656">
    <property type="entry name" value="Acyl_transf_3_dom"/>
</dbReference>
<keyword evidence="5" id="KW-1185">Reference proteome</keyword>
<feature type="domain" description="Acyltransferase 3" evidence="3">
    <location>
        <begin position="94"/>
        <end position="408"/>
    </location>
</feature>
<gene>
    <name evidence="4" type="ORF">V5799_033101</name>
</gene>
<feature type="transmembrane region" description="Helical" evidence="1">
    <location>
        <begin position="344"/>
        <end position="364"/>
    </location>
</feature>
<comment type="caution">
    <text evidence="4">The sequence shown here is derived from an EMBL/GenBank/DDBJ whole genome shotgun (WGS) entry which is preliminary data.</text>
</comment>
<feature type="transmembrane region" description="Helical" evidence="1">
    <location>
        <begin position="384"/>
        <end position="406"/>
    </location>
</feature>
<evidence type="ECO:0000313" key="5">
    <source>
        <dbReference type="Proteomes" id="UP001321473"/>
    </source>
</evidence>
<keyword evidence="2" id="KW-0732">Signal</keyword>
<organism evidence="4 5">
    <name type="scientific">Amblyomma americanum</name>
    <name type="common">Lone star tick</name>
    <dbReference type="NCBI Taxonomy" id="6943"/>
    <lineage>
        <taxon>Eukaryota</taxon>
        <taxon>Metazoa</taxon>
        <taxon>Ecdysozoa</taxon>
        <taxon>Arthropoda</taxon>
        <taxon>Chelicerata</taxon>
        <taxon>Arachnida</taxon>
        <taxon>Acari</taxon>
        <taxon>Parasitiformes</taxon>
        <taxon>Ixodida</taxon>
        <taxon>Ixodoidea</taxon>
        <taxon>Ixodidae</taxon>
        <taxon>Amblyomminae</taxon>
        <taxon>Amblyomma</taxon>
    </lineage>
</organism>
<protein>
    <recommendedName>
        <fullName evidence="3">Acyltransferase 3 domain-containing protein</fullName>
    </recommendedName>
</protein>
<feature type="transmembrane region" description="Helical" evidence="1">
    <location>
        <begin position="181"/>
        <end position="199"/>
    </location>
</feature>
<reference evidence="4 5" key="1">
    <citation type="journal article" date="2023" name="Arcadia Sci">
        <title>De novo assembly of a long-read Amblyomma americanum tick genome.</title>
        <authorList>
            <person name="Chou S."/>
            <person name="Poskanzer K.E."/>
            <person name="Rollins M."/>
            <person name="Thuy-Boun P.S."/>
        </authorList>
    </citation>
    <scope>NUCLEOTIDE SEQUENCE [LARGE SCALE GENOMIC DNA]</scope>
    <source>
        <strain evidence="4">F_SG_1</strain>
        <tissue evidence="4">Salivary glands</tissue>
    </source>
</reference>